<dbReference type="EMBL" id="PEDL01000026">
    <property type="protein sequence ID" value="PHV69516.1"/>
    <property type="molecule type" value="Genomic_DNA"/>
</dbReference>
<protein>
    <submittedName>
        <fullName evidence="1">Uncharacterized protein</fullName>
    </submittedName>
</protein>
<comment type="caution">
    <text evidence="1">The sequence shown here is derived from an EMBL/GenBank/DDBJ whole genome shotgun (WGS) entry which is preliminary data.</text>
</comment>
<evidence type="ECO:0000313" key="2">
    <source>
        <dbReference type="Proteomes" id="UP000224460"/>
    </source>
</evidence>
<evidence type="ECO:0000313" key="1">
    <source>
        <dbReference type="EMBL" id="PHV69516.1"/>
    </source>
</evidence>
<keyword evidence="2" id="KW-1185">Reference proteome</keyword>
<proteinExistence type="predicted"/>
<organism evidence="1 2">
    <name type="scientific">Sporanaerobium hydrogeniformans</name>
    <dbReference type="NCBI Taxonomy" id="3072179"/>
    <lineage>
        <taxon>Bacteria</taxon>
        <taxon>Bacillati</taxon>
        <taxon>Bacillota</taxon>
        <taxon>Clostridia</taxon>
        <taxon>Lachnospirales</taxon>
        <taxon>Lachnospiraceae</taxon>
        <taxon>Sporanaerobium</taxon>
    </lineage>
</organism>
<accession>A0AC61DA34</accession>
<sequence>MKKATIQKMSILILCLGMMVPQVSFANTVNKTTSSTYTVKGKVLKKIKATPNELILPRGSSEEDFKKQVKVEAYYKGVTEPIEVKNYETNYVDIKDKLGSYNVTIKYTENGCSASTKVCVTIEEAPTSIINYPYVGGYEDGTFRPDQAVTREEFASMLARIISDANVPKMPNIYTDLNPARYSTDNINYVTKLGIFAPDAEGKFNPFDTVTEKEFLEVVSKLAPYIKGESQELSKLSQSDKLVSRAQAVVIINQLFNRLCKQTNIVNPYSDLPENYWAYQAILCASVKNEQPAIEPRR</sequence>
<gene>
    <name evidence="1" type="ORF">CS063_15445</name>
</gene>
<reference evidence="1" key="1">
    <citation type="submission" date="2017-10" db="EMBL/GenBank/DDBJ databases">
        <title>Genome sequence of cellulolytic Lachnospiraceae bacterium XHS1971 isolated from hotspring sediment.</title>
        <authorList>
            <person name="Vasudevan G."/>
            <person name="Joshi A.J."/>
            <person name="Hivarkar S."/>
            <person name="Lanjekar V.B."/>
            <person name="Dhakephalkar P.K."/>
            <person name="Dagar S."/>
        </authorList>
    </citation>
    <scope>NUCLEOTIDE SEQUENCE</scope>
    <source>
        <strain evidence="1">XHS1971</strain>
    </source>
</reference>
<name>A0AC61DA34_9FIRM</name>
<dbReference type="Proteomes" id="UP000224460">
    <property type="component" value="Unassembled WGS sequence"/>
</dbReference>